<keyword evidence="6" id="KW-1185">Reference proteome</keyword>
<dbReference type="InterPro" id="IPR052462">
    <property type="entry name" value="SLIRP/GR-RBP-like"/>
</dbReference>
<dbReference type="Pfam" id="PF00076">
    <property type="entry name" value="RRM_1"/>
    <property type="match status" value="2"/>
</dbReference>
<gene>
    <name evidence="5" type="ORF">IF1G_03186</name>
</gene>
<dbReference type="InterPro" id="IPR000504">
    <property type="entry name" value="RRM_dom"/>
</dbReference>
<organism evidence="5 6">
    <name type="scientific">Cordyceps javanica</name>
    <dbReference type="NCBI Taxonomy" id="43265"/>
    <lineage>
        <taxon>Eukaryota</taxon>
        <taxon>Fungi</taxon>
        <taxon>Dikarya</taxon>
        <taxon>Ascomycota</taxon>
        <taxon>Pezizomycotina</taxon>
        <taxon>Sordariomycetes</taxon>
        <taxon>Hypocreomycetidae</taxon>
        <taxon>Hypocreales</taxon>
        <taxon>Cordycipitaceae</taxon>
        <taxon>Cordyceps</taxon>
    </lineage>
</organism>
<dbReference type="InterPro" id="IPR012677">
    <property type="entry name" value="Nucleotide-bd_a/b_plait_sf"/>
</dbReference>
<dbReference type="Proteomes" id="UP000315783">
    <property type="component" value="Unassembled WGS sequence"/>
</dbReference>
<evidence type="ECO:0000313" key="6">
    <source>
        <dbReference type="Proteomes" id="UP000315783"/>
    </source>
</evidence>
<feature type="domain" description="RRM" evidence="4">
    <location>
        <begin position="17"/>
        <end position="96"/>
    </location>
</feature>
<comment type="caution">
    <text evidence="5">The sequence shown here is derived from an EMBL/GenBank/DDBJ whole genome shotgun (WGS) entry which is preliminary data.</text>
</comment>
<evidence type="ECO:0000256" key="3">
    <source>
        <dbReference type="SAM" id="MobiDB-lite"/>
    </source>
</evidence>
<feature type="region of interest" description="Disordered" evidence="3">
    <location>
        <begin position="261"/>
        <end position="326"/>
    </location>
</feature>
<dbReference type="SUPFAM" id="SSF54928">
    <property type="entry name" value="RNA-binding domain, RBD"/>
    <property type="match status" value="1"/>
</dbReference>
<dbReference type="STRING" id="43265.A0A545V6W7"/>
<dbReference type="EMBL" id="SPUK01000004">
    <property type="protein sequence ID" value="TQV97443.1"/>
    <property type="molecule type" value="Genomic_DNA"/>
</dbReference>
<evidence type="ECO:0000259" key="4">
    <source>
        <dbReference type="PROSITE" id="PS50102"/>
    </source>
</evidence>
<dbReference type="PANTHER" id="PTHR48027">
    <property type="entry name" value="HETEROGENEOUS NUCLEAR RIBONUCLEOPROTEIN 87F-RELATED"/>
    <property type="match status" value="1"/>
</dbReference>
<keyword evidence="1 2" id="KW-0694">RNA-binding</keyword>
<dbReference type="InterPro" id="IPR035979">
    <property type="entry name" value="RBD_domain_sf"/>
</dbReference>
<feature type="compositionally biased region" description="Basic and acidic residues" evidence="3">
    <location>
        <begin position="317"/>
        <end position="326"/>
    </location>
</feature>
<dbReference type="PROSITE" id="PS50102">
    <property type="entry name" value="RRM"/>
    <property type="match status" value="2"/>
</dbReference>
<dbReference type="GO" id="GO:0003723">
    <property type="term" value="F:RNA binding"/>
    <property type="evidence" value="ECO:0007669"/>
    <property type="project" value="UniProtKB-UniRule"/>
</dbReference>
<dbReference type="OrthoDB" id="272703at2759"/>
<dbReference type="AlphaFoldDB" id="A0A545V6W7"/>
<dbReference type="Gene3D" id="3.30.70.330">
    <property type="match status" value="2"/>
</dbReference>
<feature type="compositionally biased region" description="Low complexity" evidence="3">
    <location>
        <begin position="118"/>
        <end position="137"/>
    </location>
</feature>
<dbReference type="CDD" id="cd00590">
    <property type="entry name" value="RRM_SF"/>
    <property type="match status" value="2"/>
</dbReference>
<feature type="region of interest" description="Disordered" evidence="3">
    <location>
        <begin position="87"/>
        <end position="175"/>
    </location>
</feature>
<evidence type="ECO:0000256" key="1">
    <source>
        <dbReference type="ARBA" id="ARBA00022884"/>
    </source>
</evidence>
<accession>A0A545V6W7</accession>
<reference evidence="5 6" key="1">
    <citation type="journal article" date="2019" name="Appl. Microbiol. Biotechnol.">
        <title>Genome sequence of Isaria javanica and comparative genome analysis insights into family S53 peptidase evolution in fungal entomopathogens.</title>
        <authorList>
            <person name="Lin R."/>
            <person name="Zhang X."/>
            <person name="Xin B."/>
            <person name="Zou M."/>
            <person name="Gao Y."/>
            <person name="Qin F."/>
            <person name="Hu Q."/>
            <person name="Xie B."/>
            <person name="Cheng X."/>
        </authorList>
    </citation>
    <scope>NUCLEOTIDE SEQUENCE [LARGE SCALE GENOMIC DNA]</scope>
    <source>
        <strain evidence="5 6">IJ1G</strain>
    </source>
</reference>
<proteinExistence type="predicted"/>
<feature type="compositionally biased region" description="Low complexity" evidence="3">
    <location>
        <begin position="286"/>
        <end position="297"/>
    </location>
</feature>
<dbReference type="SMART" id="SM00360">
    <property type="entry name" value="RRM"/>
    <property type="match status" value="2"/>
</dbReference>
<name>A0A545V6W7_9HYPO</name>
<sequence length="326" mass="35724">MDAVSQPQQQEDLATSKRIYLGNLLYSVKPGTIEEMLNEGGFGNFEKIHISVDPVSGRNPGYCFVDFPDKASADHALETLDVSIGGRPLKVRPCEPKKPRASTGGARWGREGGADSGSSSPARNSHNNSSSRNNDNSGQQGFNRWGDWNSNRDGQQQQRGGDRQGPGAALSHFDENMQEEGRRLFVGGLGKMIDQEHNRVEMEAIFADFKPAAIGKRITARPDESKAAGSNRNFCFVDFDTREEAEAARLALDGTELNGSPITVRTARRQREQMQPSSFRHDVQRNNNNNSNNNNSGNNGGDSPAGGATDSPSRAFASRDWRRRVD</sequence>
<evidence type="ECO:0000313" key="5">
    <source>
        <dbReference type="EMBL" id="TQV97443.1"/>
    </source>
</evidence>
<protein>
    <submittedName>
        <fullName evidence="5">RNA recognition domain-containing protein</fullName>
    </submittedName>
</protein>
<feature type="domain" description="RRM" evidence="4">
    <location>
        <begin position="182"/>
        <end position="269"/>
    </location>
</feature>
<evidence type="ECO:0000256" key="2">
    <source>
        <dbReference type="PROSITE-ProRule" id="PRU00176"/>
    </source>
</evidence>